<proteinExistence type="predicted"/>
<dbReference type="GO" id="GO:0003700">
    <property type="term" value="F:DNA-binding transcription factor activity"/>
    <property type="evidence" value="ECO:0007669"/>
    <property type="project" value="InterPro"/>
</dbReference>
<comment type="subcellular location">
    <subcellularLocation>
        <location evidence="1">Nucleus</location>
    </subcellularLocation>
</comment>
<dbReference type="OrthoDB" id="1926382at2759"/>
<dbReference type="GO" id="GO:0000976">
    <property type="term" value="F:transcription cis-regulatory region binding"/>
    <property type="evidence" value="ECO:0007669"/>
    <property type="project" value="TreeGrafter"/>
</dbReference>
<keyword evidence="1" id="KW-0805">Transcription regulation</keyword>
<dbReference type="InterPro" id="IPR045084">
    <property type="entry name" value="AIB/MYC-like"/>
</dbReference>
<dbReference type="GO" id="GO:0005634">
    <property type="term" value="C:nucleus"/>
    <property type="evidence" value="ECO:0007669"/>
    <property type="project" value="UniProtKB-SubCell"/>
</dbReference>
<evidence type="ECO:0000256" key="1">
    <source>
        <dbReference type="RuleBase" id="RU369104"/>
    </source>
</evidence>
<name>A0A9E7IGE2_9LILI</name>
<accession>A0A9E7IGE2</accession>
<keyword evidence="1" id="KW-0804">Transcription</keyword>
<dbReference type="Proteomes" id="UP001055439">
    <property type="component" value="Chromosome 9"/>
</dbReference>
<dbReference type="EMBL" id="CP097511">
    <property type="protein sequence ID" value="URE48452.1"/>
    <property type="molecule type" value="Genomic_DNA"/>
</dbReference>
<dbReference type="PANTHER" id="PTHR11514:SF115">
    <property type="entry name" value="TRANSCRIPTION FACTOR"/>
    <property type="match status" value="1"/>
</dbReference>
<organism evidence="3 4">
    <name type="scientific">Musa troglodytarum</name>
    <name type="common">fe'i banana</name>
    <dbReference type="NCBI Taxonomy" id="320322"/>
    <lineage>
        <taxon>Eukaryota</taxon>
        <taxon>Viridiplantae</taxon>
        <taxon>Streptophyta</taxon>
        <taxon>Embryophyta</taxon>
        <taxon>Tracheophyta</taxon>
        <taxon>Spermatophyta</taxon>
        <taxon>Magnoliopsida</taxon>
        <taxon>Liliopsida</taxon>
        <taxon>Zingiberales</taxon>
        <taxon>Musaceae</taxon>
        <taxon>Musa</taxon>
    </lineage>
</organism>
<feature type="coiled-coil region" evidence="2">
    <location>
        <begin position="7"/>
        <end position="34"/>
    </location>
</feature>
<sequence>MDKASLLSDAVAYIEELKAKVDKLEADARTAKKETATSATTHGTTTTTTSAIAMAMEVEVKLLGGEALIRAQSDDRNHPSAMVALRDLGLHVHHASVSCVNEAVLQDVVVKVPCELQGHEGLRAALLAKLQTS</sequence>
<evidence type="ECO:0000313" key="3">
    <source>
        <dbReference type="EMBL" id="URE48452.1"/>
    </source>
</evidence>
<keyword evidence="1" id="KW-0539">Nucleus</keyword>
<dbReference type="PANTHER" id="PTHR11514">
    <property type="entry name" value="MYC"/>
    <property type="match status" value="1"/>
</dbReference>
<evidence type="ECO:0000313" key="4">
    <source>
        <dbReference type="Proteomes" id="UP001055439"/>
    </source>
</evidence>
<protein>
    <recommendedName>
        <fullName evidence="1">Transcription factor</fullName>
        <shortName evidence="1">bHLH transcription factor</shortName>
    </recommendedName>
    <alternativeName>
        <fullName evidence="1">Basic helix-loop-helix protein</fullName>
    </alternativeName>
</protein>
<dbReference type="AlphaFoldDB" id="A0A9E7IGE2"/>
<keyword evidence="2" id="KW-0175">Coiled coil</keyword>
<reference evidence="3" key="1">
    <citation type="submission" date="2022-05" db="EMBL/GenBank/DDBJ databases">
        <title>The Musa troglodytarum L. genome provides insights into the mechanism of non-climacteric behaviour and enrichment of carotenoids.</title>
        <authorList>
            <person name="Wang J."/>
        </authorList>
    </citation>
    <scope>NUCLEOTIDE SEQUENCE</scope>
    <source>
        <tissue evidence="3">Leaf</tissue>
    </source>
</reference>
<gene>
    <name evidence="3" type="ORF">MUK42_08402</name>
</gene>
<evidence type="ECO:0000256" key="2">
    <source>
        <dbReference type="SAM" id="Coils"/>
    </source>
</evidence>
<keyword evidence="4" id="KW-1185">Reference proteome</keyword>